<evidence type="ECO:0000313" key="2">
    <source>
        <dbReference type="EMBL" id="KAL1251739.1"/>
    </source>
</evidence>
<sequence>MNSSRRQHNDQESHLDSSPNPSDTLLMDAGNEMPPDGNQAQIFVQMQHIMTAATINRDPAAAEINTMYNKGESCMTHIHH</sequence>
<evidence type="ECO:0000313" key="3">
    <source>
        <dbReference type="Proteomes" id="UP001558613"/>
    </source>
</evidence>
<name>A0ABR3LJ33_9TELE</name>
<keyword evidence="3" id="KW-1185">Reference proteome</keyword>
<protein>
    <submittedName>
        <fullName evidence="2">Uncharacterized protein</fullName>
    </submittedName>
</protein>
<comment type="caution">
    <text evidence="2">The sequence shown here is derived from an EMBL/GenBank/DDBJ whole genome shotgun (WGS) entry which is preliminary data.</text>
</comment>
<proteinExistence type="predicted"/>
<organism evidence="2 3">
    <name type="scientific">Cirrhinus molitorella</name>
    <name type="common">mud carp</name>
    <dbReference type="NCBI Taxonomy" id="172907"/>
    <lineage>
        <taxon>Eukaryota</taxon>
        <taxon>Metazoa</taxon>
        <taxon>Chordata</taxon>
        <taxon>Craniata</taxon>
        <taxon>Vertebrata</taxon>
        <taxon>Euteleostomi</taxon>
        <taxon>Actinopterygii</taxon>
        <taxon>Neopterygii</taxon>
        <taxon>Teleostei</taxon>
        <taxon>Ostariophysi</taxon>
        <taxon>Cypriniformes</taxon>
        <taxon>Cyprinidae</taxon>
        <taxon>Labeoninae</taxon>
        <taxon>Labeonini</taxon>
        <taxon>Cirrhinus</taxon>
    </lineage>
</organism>
<accession>A0ABR3LJ33</accession>
<feature type="region of interest" description="Disordered" evidence="1">
    <location>
        <begin position="1"/>
        <end position="37"/>
    </location>
</feature>
<gene>
    <name evidence="2" type="ORF">QQF64_019535</name>
</gene>
<reference evidence="2 3" key="1">
    <citation type="submission" date="2023-09" db="EMBL/GenBank/DDBJ databases">
        <authorList>
            <person name="Wang M."/>
        </authorList>
    </citation>
    <scope>NUCLEOTIDE SEQUENCE [LARGE SCALE GENOMIC DNA]</scope>
    <source>
        <strain evidence="2">GT-2023</strain>
        <tissue evidence="2">Liver</tissue>
    </source>
</reference>
<dbReference type="EMBL" id="JAYMGO010000022">
    <property type="protein sequence ID" value="KAL1251739.1"/>
    <property type="molecule type" value="Genomic_DNA"/>
</dbReference>
<dbReference type="Proteomes" id="UP001558613">
    <property type="component" value="Unassembled WGS sequence"/>
</dbReference>
<evidence type="ECO:0000256" key="1">
    <source>
        <dbReference type="SAM" id="MobiDB-lite"/>
    </source>
</evidence>